<dbReference type="GO" id="GO:0004888">
    <property type="term" value="F:transmembrane signaling receptor activity"/>
    <property type="evidence" value="ECO:0007669"/>
    <property type="project" value="InterPro"/>
</dbReference>
<dbReference type="GO" id="GO:0005886">
    <property type="term" value="C:plasma membrane"/>
    <property type="evidence" value="ECO:0007669"/>
    <property type="project" value="UniProtKB-SubCell"/>
</dbReference>
<keyword evidence="7 11" id="KW-1133">Transmembrane helix</keyword>
<dbReference type="SUPFAM" id="SSF90112">
    <property type="entry name" value="Neurotransmitter-gated ion-channel transmembrane pore"/>
    <property type="match status" value="1"/>
</dbReference>
<evidence type="ECO:0000313" key="13">
    <source>
        <dbReference type="EMBL" id="CAJ0604517.1"/>
    </source>
</evidence>
<evidence type="ECO:0000256" key="4">
    <source>
        <dbReference type="ARBA" id="ARBA00022475"/>
    </source>
</evidence>
<dbReference type="InterPro" id="IPR006028">
    <property type="entry name" value="GABAA/Glycine_rcpt"/>
</dbReference>
<accession>A0AA36H5W5</accession>
<keyword evidence="4" id="KW-1003">Cell membrane</keyword>
<evidence type="ECO:0000256" key="7">
    <source>
        <dbReference type="ARBA" id="ARBA00022989"/>
    </source>
</evidence>
<name>A0AA36H5W5_CYLNA</name>
<dbReference type="EMBL" id="CATQJL010000305">
    <property type="protein sequence ID" value="CAJ0604517.1"/>
    <property type="molecule type" value="Genomic_DNA"/>
</dbReference>
<evidence type="ECO:0000256" key="1">
    <source>
        <dbReference type="ARBA" id="ARBA00004141"/>
    </source>
</evidence>
<evidence type="ECO:0000256" key="11">
    <source>
        <dbReference type="SAM" id="Phobius"/>
    </source>
</evidence>
<keyword evidence="3" id="KW-0813">Transport</keyword>
<gene>
    <name evidence="13" type="ORF">CYNAS_LOCUS16500</name>
</gene>
<dbReference type="InterPro" id="IPR006202">
    <property type="entry name" value="Neur_chan_lig-bd"/>
</dbReference>
<dbReference type="PRINTS" id="PR00253">
    <property type="entry name" value="GABAARECEPTR"/>
</dbReference>
<evidence type="ECO:0000256" key="2">
    <source>
        <dbReference type="ARBA" id="ARBA00004236"/>
    </source>
</evidence>
<proteinExistence type="predicted"/>
<dbReference type="Gene3D" id="2.70.170.10">
    <property type="entry name" value="Neurotransmitter-gated ion-channel ligand-binding domain"/>
    <property type="match status" value="1"/>
</dbReference>
<evidence type="ECO:0000256" key="10">
    <source>
        <dbReference type="ARBA" id="ARBA00023303"/>
    </source>
</evidence>
<evidence type="ECO:0000256" key="5">
    <source>
        <dbReference type="ARBA" id="ARBA00022692"/>
    </source>
</evidence>
<feature type="transmembrane region" description="Helical" evidence="11">
    <location>
        <begin position="217"/>
        <end position="237"/>
    </location>
</feature>
<organism evidence="13 14">
    <name type="scientific">Cylicocyclus nassatus</name>
    <name type="common">Nematode worm</name>
    <dbReference type="NCBI Taxonomy" id="53992"/>
    <lineage>
        <taxon>Eukaryota</taxon>
        <taxon>Metazoa</taxon>
        <taxon>Ecdysozoa</taxon>
        <taxon>Nematoda</taxon>
        <taxon>Chromadorea</taxon>
        <taxon>Rhabditida</taxon>
        <taxon>Rhabditina</taxon>
        <taxon>Rhabditomorpha</taxon>
        <taxon>Strongyloidea</taxon>
        <taxon>Strongylidae</taxon>
        <taxon>Cylicocyclus</taxon>
    </lineage>
</organism>
<keyword evidence="8" id="KW-0406">Ion transport</keyword>
<evidence type="ECO:0000256" key="8">
    <source>
        <dbReference type="ARBA" id="ARBA00023065"/>
    </source>
</evidence>
<sequence length="403" mass="46528">MACMNQYTEFNLQQDCSRGLFLQNLIPIITGFVHYTIETEIKIDGISNIDFVKQTFHIQVEVEQYLMDLKTRHWQKSEALEKPDNVFRDIKFDVVHSEVLEYVEFAKDYANVTGVRRREMLTVLCGISHYFPLDTHTCLLKMISRKIPSDELLLKWRNPPHTSVPTLNVPFLVLSKVTPITCMHNLGLTSSNSARSTFVSHACIGIRLELKRPLSTALYRFYIPTSLMLFMAWLCFYIDRANYGIRLMLILASIALQITFCSLFIYLSGIYVATITPADVWCALLAVHSSAVVMFIFVSVVMESRVRKYRALSMGSKDIRDESRLRHERRAMRSAMYKKEEDLERSACGYATITQSYFRRCGDNASLYSARLDITARVVCPVLFILLTSIYFLLYMLSSYQQN</sequence>
<keyword evidence="6" id="KW-0732">Signal</keyword>
<feature type="transmembrane region" description="Helical" evidence="11">
    <location>
        <begin position="378"/>
        <end position="397"/>
    </location>
</feature>
<comment type="subcellular location">
    <subcellularLocation>
        <location evidence="2">Cell membrane</location>
    </subcellularLocation>
    <subcellularLocation>
        <location evidence="1">Membrane</location>
        <topology evidence="1">Multi-pass membrane protein</topology>
    </subcellularLocation>
</comment>
<keyword evidence="9 11" id="KW-0472">Membrane</keyword>
<reference evidence="13" key="1">
    <citation type="submission" date="2023-07" db="EMBL/GenBank/DDBJ databases">
        <authorList>
            <consortium name="CYATHOMIX"/>
        </authorList>
    </citation>
    <scope>NUCLEOTIDE SEQUENCE</scope>
    <source>
        <strain evidence="13">N/A</strain>
    </source>
</reference>
<evidence type="ECO:0000256" key="3">
    <source>
        <dbReference type="ARBA" id="ARBA00022448"/>
    </source>
</evidence>
<protein>
    <recommendedName>
        <fullName evidence="12">Neurotransmitter-gated ion-channel ligand-binding domain-containing protein</fullName>
    </recommendedName>
</protein>
<evidence type="ECO:0000256" key="6">
    <source>
        <dbReference type="ARBA" id="ARBA00022729"/>
    </source>
</evidence>
<dbReference type="Pfam" id="PF02931">
    <property type="entry name" value="Neur_chan_LBD"/>
    <property type="match status" value="1"/>
</dbReference>
<dbReference type="InterPro" id="IPR038050">
    <property type="entry name" value="Neuro_actylchol_rec"/>
</dbReference>
<dbReference type="GO" id="GO:0005230">
    <property type="term" value="F:extracellular ligand-gated monoatomic ion channel activity"/>
    <property type="evidence" value="ECO:0007669"/>
    <property type="project" value="InterPro"/>
</dbReference>
<keyword evidence="5 11" id="KW-0812">Transmembrane</keyword>
<evidence type="ECO:0000259" key="12">
    <source>
        <dbReference type="Pfam" id="PF02931"/>
    </source>
</evidence>
<dbReference type="InterPro" id="IPR036719">
    <property type="entry name" value="Neuro-gated_channel_TM_sf"/>
</dbReference>
<evidence type="ECO:0000313" key="14">
    <source>
        <dbReference type="Proteomes" id="UP001176961"/>
    </source>
</evidence>
<dbReference type="Gene3D" id="1.20.58.390">
    <property type="entry name" value="Neurotransmitter-gated ion-channel transmembrane domain"/>
    <property type="match status" value="1"/>
</dbReference>
<dbReference type="PANTHER" id="PTHR18945">
    <property type="entry name" value="NEUROTRANSMITTER GATED ION CHANNEL"/>
    <property type="match status" value="1"/>
</dbReference>
<dbReference type="AlphaFoldDB" id="A0AA36H5W5"/>
<keyword evidence="14" id="KW-1185">Reference proteome</keyword>
<comment type="caution">
    <text evidence="13">The sequence shown here is derived from an EMBL/GenBank/DDBJ whole genome shotgun (WGS) entry which is preliminary data.</text>
</comment>
<dbReference type="InterPro" id="IPR006201">
    <property type="entry name" value="Neur_channel"/>
</dbReference>
<keyword evidence="10" id="KW-0407">Ion channel</keyword>
<dbReference type="SUPFAM" id="SSF63712">
    <property type="entry name" value="Nicotinic receptor ligand binding domain-like"/>
    <property type="match status" value="1"/>
</dbReference>
<feature type="domain" description="Neurotransmitter-gated ion-channel ligand-binding" evidence="12">
    <location>
        <begin position="33"/>
        <end position="166"/>
    </location>
</feature>
<feature type="transmembrane region" description="Helical" evidence="11">
    <location>
        <begin position="249"/>
        <end position="272"/>
    </location>
</feature>
<evidence type="ECO:0000256" key="9">
    <source>
        <dbReference type="ARBA" id="ARBA00023136"/>
    </source>
</evidence>
<dbReference type="Proteomes" id="UP001176961">
    <property type="component" value="Unassembled WGS sequence"/>
</dbReference>
<dbReference type="InterPro" id="IPR036734">
    <property type="entry name" value="Neur_chan_lig-bd_sf"/>
</dbReference>
<feature type="transmembrane region" description="Helical" evidence="11">
    <location>
        <begin position="278"/>
        <end position="302"/>
    </location>
</feature>